<dbReference type="InterPro" id="IPR035892">
    <property type="entry name" value="C2_domain_sf"/>
</dbReference>
<accession>A0A914A0L7</accession>
<dbReference type="SMART" id="SM00239">
    <property type="entry name" value="C2"/>
    <property type="match status" value="1"/>
</dbReference>
<dbReference type="EnsemblMetazoa" id="XM_038201447.1">
    <property type="protein sequence ID" value="XP_038057375.1"/>
    <property type="gene ID" value="LOC119728977"/>
</dbReference>
<dbReference type="Pfam" id="PF15625">
    <property type="entry name" value="CC2D2AN-C2"/>
    <property type="match status" value="1"/>
</dbReference>
<dbReference type="OrthoDB" id="2162143at2759"/>
<feature type="coiled-coil region" evidence="1">
    <location>
        <begin position="539"/>
        <end position="595"/>
    </location>
</feature>
<dbReference type="SUPFAM" id="SSF49562">
    <property type="entry name" value="C2 domain (Calcium/lipid-binding domain, CaLB)"/>
    <property type="match status" value="1"/>
</dbReference>
<dbReference type="Pfam" id="PF24652">
    <property type="entry name" value="CEP76_C"/>
    <property type="match status" value="1"/>
</dbReference>
<reference evidence="4" key="1">
    <citation type="submission" date="2022-11" db="UniProtKB">
        <authorList>
            <consortium name="EnsemblMetazoa"/>
        </authorList>
    </citation>
    <scope>IDENTIFICATION</scope>
</reference>
<keyword evidence="1" id="KW-0175">Coiled coil</keyword>
<dbReference type="Pfam" id="PF00168">
    <property type="entry name" value="C2"/>
    <property type="match status" value="1"/>
</dbReference>
<feature type="region of interest" description="Disordered" evidence="2">
    <location>
        <begin position="191"/>
        <end position="243"/>
    </location>
</feature>
<dbReference type="RefSeq" id="XP_038057378.1">
    <property type="nucleotide sequence ID" value="XM_038201450.1"/>
</dbReference>
<dbReference type="GeneID" id="119728977"/>
<dbReference type="OMA" id="NADNIWF"/>
<feature type="compositionally biased region" description="Acidic residues" evidence="2">
    <location>
        <begin position="705"/>
        <end position="715"/>
    </location>
</feature>
<dbReference type="RefSeq" id="XP_038057379.1">
    <property type="nucleotide sequence ID" value="XM_038201451.1"/>
</dbReference>
<dbReference type="InterPro" id="IPR000008">
    <property type="entry name" value="C2_dom"/>
</dbReference>
<dbReference type="EnsemblMetazoa" id="XM_038201448.1">
    <property type="protein sequence ID" value="XP_038057376.1"/>
    <property type="gene ID" value="LOC119728977"/>
</dbReference>
<feature type="region of interest" description="Disordered" evidence="2">
    <location>
        <begin position="687"/>
        <end position="728"/>
    </location>
</feature>
<feature type="compositionally biased region" description="Basic residues" evidence="2">
    <location>
        <begin position="688"/>
        <end position="698"/>
    </location>
</feature>
<dbReference type="GO" id="GO:1904491">
    <property type="term" value="P:protein localization to ciliary transition zone"/>
    <property type="evidence" value="ECO:0007669"/>
    <property type="project" value="TreeGrafter"/>
</dbReference>
<evidence type="ECO:0000313" key="5">
    <source>
        <dbReference type="Proteomes" id="UP000887568"/>
    </source>
</evidence>
<feature type="region of interest" description="Disordered" evidence="2">
    <location>
        <begin position="80"/>
        <end position="163"/>
    </location>
</feature>
<dbReference type="RefSeq" id="XP_038057376.1">
    <property type="nucleotide sequence ID" value="XM_038201448.1"/>
</dbReference>
<sequence>MSTSTLQQRIMKRRKDLRESMTPTMDLEMTQSTSRNGTVAMEHDGVEEMETIVDPMEEIREAENLVEKLTSNREKKLKELSSALEPIDDSKQTPSKAPRRKVKRLAPEREIETIPEQLGSREDDVGQQEEGEMGDEGKGKKRKGKARKDSKEPMSMEEAVIAAQTGVVMPESSKNLNASIRERIKMRVMKAKEKAEEKEREEVEKDPEKDLPSRLLRGLRARDMATRFDDPSFLTKEEEEEDKILQQSLAAKSKWKAAFKAIKAQQSILPSEDEIYDFFTRNFDPEPEEPPKPTEEDDVPPEDQPGPSTAPQATEGQAEPPAGKTTAGSKGKKEGEEKPLLSEFFLDRENWKDFPTEMKGPEFIALRDREDLEKGYYFIPSVAAIPAEEKIVGDAEPRFLEDEGFYVGVRPEISTRNQNVMEHRLLNRPDKGKEWFGDDGRIKVLPDPLKETPTRPKILSNEEREPFLQVVYKKAVTTEFDHRYIDGLGDNLRAQYQLDIDVNMLVFTHHSLFSKEHVLASKLQQMYNQFLKSKQKNTAQYLSEKLQALKLAVHNLQSQLQDLKSRKMDPEASIVDQSSQRMMDYKNEIRDVRRLRDNQLLHDRQLLRNILKVWKDVKALREEQGCTNTPVKLSIHKEESNKVLDQAEWKAALEEDVEEMRLEYEEDHQGEMERYRTQLAAWKEQNKLKKAKKKKKRQGSQENLAEQDEAEEDANEAAQIPKPVKPDYEFNEEEASAKVTEKMYKCRRRPGEPIITPELNNTAVITPTHECPKTEQSRRSDVQRCKCFVKVLFNHKEVSRTATKSLTAEFTIHFGEIFNIQIVQWPESVILQVYETGVLSNTLLAEIYSAVPETQVTADKIHLEEFEFSSDQHIAYDHSAVGSGVSFQLGGGDSAQELTLLTSGVLMSSVAWGLGDDETPLVPPANQNTNALSAVKHLDAVAAIGATGMIDPERLAKWVAEARLDPNDPANANLLYLMKDARAEDGQGYRVPDFFRLEQLQEEFNFMTDAELAALKRLRLIELRQKEAPEFRNYKMIPVLEKEIPDTLITEYEKRKKKEEEGIVEEDMDPHRVAVAKFLGKVRERVIARFRAAQHQYSLQDVVNEEQVPDISMLGGTLVKLFEPRRPLRPQRKERKTVTAQNLSGLDVRLLVNIERAVDIPIRRGTARQAGTGQTQSAPQVRPFVEITFQQTVQRTSVTEGPNPNWNEELKLPFIAPNDDYSSANLQTVKDTIYIHLFDEVVTDLLEDDRDRGTNIHQRMERRWLGSISMPFTTVYFQGRVSGTFRMEAPMVLLGYDRSSENVNPGSANATYLTLFITIEPPLTSPEKLKEKFDSNEDDKLLAYAESYQTESLAKFPKRELVTTVMDINGKAVFITRYFRPIKPPDEVLGDNVGVKAAERVARFVSLIPFVSDSVVYPGLCDIWSTCDQFLQMLQGDEEEHAVLLCNYFLHLNKKAWLISGAAIPEGPTTYVLTREDGVSGSGGYWVWNPSTGEHYSQFDSFCPLKSVGCLVNHENIWFNIQLHEEPIRIDLDVTKAKMWKPFFGRSYPNPGLSSVQPTELNYYQTDREYVADLQDKIEKKLRDCIMAWRPRHITRWNRYCTTVFRKILRKLEFSHAGTDEHQGELQQILDSYNLCGFPLQMSYTEMRTVVEKVRSTNVHANESSDVEFGLAVHIHAYPNSVLSVWVYLASMTRKR</sequence>
<dbReference type="PANTHER" id="PTHR20837">
    <property type="entry name" value="CENTROSOMAL PROTEIN-RELATED"/>
    <property type="match status" value="1"/>
</dbReference>
<feature type="compositionally biased region" description="Basic and acidic residues" evidence="2">
    <location>
        <begin position="220"/>
        <end position="230"/>
    </location>
</feature>
<feature type="domain" description="C2" evidence="3">
    <location>
        <begin position="1130"/>
        <end position="1285"/>
    </location>
</feature>
<evidence type="ECO:0000256" key="2">
    <source>
        <dbReference type="SAM" id="MobiDB-lite"/>
    </source>
</evidence>
<feature type="compositionally biased region" description="Acidic residues" evidence="2">
    <location>
        <begin position="125"/>
        <end position="134"/>
    </location>
</feature>
<dbReference type="InterPro" id="IPR056290">
    <property type="entry name" value="CEPT76/DRC7_peptidase-like_dom"/>
</dbReference>
<dbReference type="Pfam" id="PF17661">
    <property type="entry name" value="DUF5523"/>
    <property type="match status" value="1"/>
</dbReference>
<keyword evidence="5" id="KW-1185">Reference proteome</keyword>
<dbReference type="EnsemblMetazoa" id="XM_038201449.1">
    <property type="protein sequence ID" value="XP_038057377.1"/>
    <property type="gene ID" value="LOC119728977"/>
</dbReference>
<evidence type="ECO:0000256" key="1">
    <source>
        <dbReference type="SAM" id="Coils"/>
    </source>
</evidence>
<protein>
    <recommendedName>
        <fullName evidence="3">C2 domain-containing protein</fullName>
    </recommendedName>
</protein>
<feature type="region of interest" description="Disordered" evidence="2">
    <location>
        <begin position="1"/>
        <end position="44"/>
    </location>
</feature>
<dbReference type="RefSeq" id="XP_038057380.1">
    <property type="nucleotide sequence ID" value="XM_038201452.1"/>
</dbReference>
<dbReference type="GO" id="GO:1905515">
    <property type="term" value="P:non-motile cilium assembly"/>
    <property type="evidence" value="ECO:0007669"/>
    <property type="project" value="TreeGrafter"/>
</dbReference>
<dbReference type="InterPro" id="IPR052434">
    <property type="entry name" value="Tectonic-like_complex_comp"/>
</dbReference>
<name>A0A914A0L7_PATMI</name>
<dbReference type="RefSeq" id="XP_038057377.1">
    <property type="nucleotide sequence ID" value="XM_038201449.1"/>
</dbReference>
<evidence type="ECO:0000259" key="3">
    <source>
        <dbReference type="PROSITE" id="PS50004"/>
    </source>
</evidence>
<dbReference type="InterPro" id="IPR028928">
    <property type="entry name" value="CC2D2AN-C2"/>
</dbReference>
<proteinExistence type="predicted"/>
<dbReference type="PANTHER" id="PTHR20837:SF0">
    <property type="entry name" value="COILED-COIL AND C2 DOMAIN-CONTAINING PROTEIN 2A"/>
    <property type="match status" value="1"/>
</dbReference>
<dbReference type="RefSeq" id="XP_038057375.1">
    <property type="nucleotide sequence ID" value="XM_038201447.1"/>
</dbReference>
<dbReference type="EnsemblMetazoa" id="XM_038201452.1">
    <property type="protein sequence ID" value="XP_038057380.1"/>
    <property type="gene ID" value="LOC119728977"/>
</dbReference>
<dbReference type="Gene3D" id="2.60.40.150">
    <property type="entry name" value="C2 domain"/>
    <property type="match status" value="1"/>
</dbReference>
<dbReference type="InterPro" id="IPR056288">
    <property type="entry name" value="CEP76_C"/>
</dbReference>
<evidence type="ECO:0000313" key="4">
    <source>
        <dbReference type="EnsemblMetazoa" id="XP_038057377.1"/>
    </source>
</evidence>
<dbReference type="Pfam" id="PF24656">
    <property type="entry name" value="CEPT76_peptidase"/>
    <property type="match status" value="1"/>
</dbReference>
<dbReference type="EnsemblMetazoa" id="XM_038201450.1">
    <property type="protein sequence ID" value="XP_038057378.1"/>
    <property type="gene ID" value="LOC119728977"/>
</dbReference>
<dbReference type="InterPro" id="IPR041510">
    <property type="entry name" value="DUF5523"/>
</dbReference>
<organism evidence="4 5">
    <name type="scientific">Patiria miniata</name>
    <name type="common">Bat star</name>
    <name type="synonym">Asterina miniata</name>
    <dbReference type="NCBI Taxonomy" id="46514"/>
    <lineage>
        <taxon>Eukaryota</taxon>
        <taxon>Metazoa</taxon>
        <taxon>Echinodermata</taxon>
        <taxon>Eleutherozoa</taxon>
        <taxon>Asterozoa</taxon>
        <taxon>Asteroidea</taxon>
        <taxon>Valvatacea</taxon>
        <taxon>Valvatida</taxon>
        <taxon>Asterinidae</taxon>
        <taxon>Patiria</taxon>
    </lineage>
</organism>
<dbReference type="Proteomes" id="UP000887568">
    <property type="component" value="Unplaced"/>
</dbReference>
<feature type="region of interest" description="Disordered" evidence="2">
    <location>
        <begin position="276"/>
        <end position="339"/>
    </location>
</feature>
<dbReference type="EnsemblMetazoa" id="XM_038201451.1">
    <property type="protein sequence ID" value="XP_038057379.1"/>
    <property type="gene ID" value="LOC119728977"/>
</dbReference>
<dbReference type="PROSITE" id="PS50004">
    <property type="entry name" value="C2"/>
    <property type="match status" value="1"/>
</dbReference>
<feature type="compositionally biased region" description="Basic and acidic residues" evidence="2">
    <location>
        <begin position="191"/>
        <end position="212"/>
    </location>
</feature>
<dbReference type="GO" id="GO:0035869">
    <property type="term" value="C:ciliary transition zone"/>
    <property type="evidence" value="ECO:0007669"/>
    <property type="project" value="TreeGrafter"/>
</dbReference>